<dbReference type="EMBL" id="LWCA01001046">
    <property type="protein sequence ID" value="OAF66071.1"/>
    <property type="molecule type" value="Genomic_DNA"/>
</dbReference>
<gene>
    <name evidence="3" type="ORF">A3Q56_06166</name>
</gene>
<keyword evidence="4" id="KW-1185">Reference proteome</keyword>
<dbReference type="InterPro" id="IPR045852">
    <property type="entry name" value="UNC80_central"/>
</dbReference>
<dbReference type="PANTHER" id="PTHR31781">
    <property type="entry name" value="UNC80"/>
    <property type="match status" value="1"/>
</dbReference>
<dbReference type="GO" id="GO:0055080">
    <property type="term" value="P:monoatomic cation homeostasis"/>
    <property type="evidence" value="ECO:0007669"/>
    <property type="project" value="TreeGrafter"/>
</dbReference>
<dbReference type="GO" id="GO:0005261">
    <property type="term" value="F:monoatomic cation channel activity"/>
    <property type="evidence" value="ECO:0007669"/>
    <property type="project" value="TreeGrafter"/>
</dbReference>
<sequence>MRTLLDQMEQKFIEFEKIRNELENFDEMANYYLDLPANLEQLSNLIIVKHTFTKDFIDFSEMDENNVQTFTPNGEYICDVLANIVYSHKKNVRQWKTYLDHLHLYLPTEEIPEANKEFTPETSKNNTVELANYTLYNKILNVLPNEIIHDNIALILYAAVEQVERNESLEENVVVEEITKKSQVYQKNKNQQSGKQIENTKTTKNNNQSILKMLKPDLDMSIAKSNINKILRECILKLSIPTNDKKALIEEIDGFNADWILKSEHIDSKYDKVSTVEWKDDVYQINAKLELNHDKIKNVQIENEKVVEGREYMDIIDDENKWEYIWKCIDSNPLSAMKHVFELYYRAIMSNVISGTVQEPYTSKQDLVVALNQLLQECTHNDIKFDTDFIKWINTQLSFENLNNTHMKIQLDEILNFKSNSVQSDQYKSTNSSKSNNSNEGPKDAKNSDNSNSFNKSYLSNKQNKSENSSATSNIIYEPLYNENIADKYKEINLKPTCYNSYETKMIWDYPYPFYYGQLEACENSFDQNLLITTNDLFEKLNLLYHNCIYEFMSKDVVKQNTMTKKNLKTVNCFYRHIISHPTIMYITKVSTIINHSYKIHFSGAVRKLNFQQSRCVINRSQSNNDIIRLVKQNICSIGGASAMEIRKASTTTTTHDTKDYQNGDKGVAYDTMFVVSDGYLNLSCFIKLFHKILSRNKEESQELYQVILGIMMRIYAINRMNPSHLKYSSFMIIQDEELYNMTMEILIEMYRRLNCNNQCSLNTRGFDNNFTNIVRTYLDNFMLEMLSFDESLFKKYICNNFCTNSELNKMLTFLHNLIEFCNLDFDILFRQKSIESNLINKKVKIIDAFVALCYNSILDKSVGMYISKKFTEKTISIDVILYNLYVFRYYEEVLKKSTLLWLGGVVDNDTKHFKKVFFDVKDKKSFIDSKIHSLDILSTNIKKTGNALMCWNRLAHLISNSKKMSENGENIELSNLFIDKVKTKKPKLSVTDKNANLKNLKELKLNFKFYLINLARYRFAFVLTSIVPCNFPTPHFLLSLSEINVPMLSKCNLLIDLTFFISNQNSTNWRESVKTILNASVLESNIKNTMKSIINKINLIDNYSRLGLSLSSLINDFVNKAKLIHFKCQNDEIFYIYCIIILILEISNVVRYRKIQNSSLIKKETIRKRSSIAISRNTKSRKSSLFGESRNDEFGKMKKPPRGSFRTKAVASNLEKDSVNITNYTCISSYVIVEYIKLIDYKCLHVDGCSQMCLKYHDDISNRFLKKIEPFYSNFLHLQKSLWQIMYPKQFRDFMTVKYINITKILLEYVNFDYINFNVQQIDVVFHFAWFCVLHENSEISALAGFFTLLHNIQYSQDYVLVSPELGISANTPFNPCWISDIQMEPEKLIASQNAQTSYFTATSTRHEQQMKLIKKALALDADQKRIGREKFLLLNVNLLFSAAYESFLKVNSETENFNILIPTAF</sequence>
<accession>A0A177AXE3</accession>
<feature type="compositionally biased region" description="Low complexity" evidence="1">
    <location>
        <begin position="428"/>
        <end position="439"/>
    </location>
</feature>
<feature type="compositionally biased region" description="Low complexity" evidence="1">
    <location>
        <begin position="448"/>
        <end position="457"/>
    </location>
</feature>
<evidence type="ECO:0000313" key="3">
    <source>
        <dbReference type="EMBL" id="OAF66071.1"/>
    </source>
</evidence>
<feature type="region of interest" description="Disordered" evidence="1">
    <location>
        <begin position="425"/>
        <end position="467"/>
    </location>
</feature>
<organism evidence="3 4">
    <name type="scientific">Intoshia linei</name>
    <dbReference type="NCBI Taxonomy" id="1819745"/>
    <lineage>
        <taxon>Eukaryota</taxon>
        <taxon>Metazoa</taxon>
        <taxon>Spiralia</taxon>
        <taxon>Lophotrochozoa</taxon>
        <taxon>Mesozoa</taxon>
        <taxon>Orthonectida</taxon>
        <taxon>Rhopaluridae</taxon>
        <taxon>Intoshia</taxon>
    </lineage>
</organism>
<comment type="caution">
    <text evidence="3">The sequence shown here is derived from an EMBL/GenBank/DDBJ whole genome shotgun (WGS) entry which is preliminary data.</text>
</comment>
<name>A0A177AXE3_9BILA</name>
<dbReference type="GO" id="GO:0034703">
    <property type="term" value="C:cation channel complex"/>
    <property type="evidence" value="ECO:0007669"/>
    <property type="project" value="TreeGrafter"/>
</dbReference>
<feature type="compositionally biased region" description="Polar residues" evidence="1">
    <location>
        <begin position="458"/>
        <end position="467"/>
    </location>
</feature>
<evidence type="ECO:0000256" key="1">
    <source>
        <dbReference type="SAM" id="MobiDB-lite"/>
    </source>
</evidence>
<dbReference type="GO" id="GO:0030424">
    <property type="term" value="C:axon"/>
    <property type="evidence" value="ECO:0007669"/>
    <property type="project" value="TreeGrafter"/>
</dbReference>
<dbReference type="PANTHER" id="PTHR31781:SF1">
    <property type="entry name" value="PROTEIN UNC-80 HOMOLOG"/>
    <property type="match status" value="1"/>
</dbReference>
<protein>
    <recommendedName>
        <fullName evidence="2">Protein UNC80 central region domain-containing protein</fullName>
    </recommendedName>
</protein>
<feature type="domain" description="Protein UNC80 central region" evidence="2">
    <location>
        <begin position="1358"/>
        <end position="1457"/>
    </location>
</feature>
<evidence type="ECO:0000313" key="4">
    <source>
        <dbReference type="Proteomes" id="UP000078046"/>
    </source>
</evidence>
<proteinExistence type="predicted"/>
<dbReference type="Pfam" id="PF19424">
    <property type="entry name" value="UNC80"/>
    <property type="match status" value="1"/>
</dbReference>
<evidence type="ECO:0000259" key="2">
    <source>
        <dbReference type="Pfam" id="PF19424"/>
    </source>
</evidence>
<reference evidence="3 4" key="1">
    <citation type="submission" date="2016-04" db="EMBL/GenBank/DDBJ databases">
        <title>The genome of Intoshia linei affirms orthonectids as highly simplified spiralians.</title>
        <authorList>
            <person name="Mikhailov K.V."/>
            <person name="Slusarev G.S."/>
            <person name="Nikitin M.A."/>
            <person name="Logacheva M.D."/>
            <person name="Penin A."/>
            <person name="Aleoshin V."/>
            <person name="Panchin Y.V."/>
        </authorList>
    </citation>
    <scope>NUCLEOTIDE SEQUENCE [LARGE SCALE GENOMIC DNA]</scope>
    <source>
        <strain evidence="3">Intl2013</strain>
        <tissue evidence="3">Whole animal</tissue>
    </source>
</reference>
<dbReference type="Proteomes" id="UP000078046">
    <property type="component" value="Unassembled WGS sequence"/>
</dbReference>